<keyword evidence="5 8" id="KW-0812">Transmembrane</keyword>
<evidence type="ECO:0000256" key="7">
    <source>
        <dbReference type="ARBA" id="ARBA00023136"/>
    </source>
</evidence>
<reference evidence="9 10" key="1">
    <citation type="submission" date="2016-07" db="EMBL/GenBank/DDBJ databases">
        <title>Draft Genome Sequence of Methylobrevis pamukkalensis PK2.</title>
        <authorList>
            <person name="Vasilenko O.V."/>
            <person name="Doronina N.V."/>
            <person name="Shmareva M.N."/>
            <person name="Tarlachkov S.V."/>
            <person name="Mustakhimov I."/>
            <person name="Trotsenko Y.A."/>
        </authorList>
    </citation>
    <scope>NUCLEOTIDE SEQUENCE [LARGE SCALE GENOMIC DNA]</scope>
    <source>
        <strain evidence="9 10">PK2</strain>
    </source>
</reference>
<dbReference type="SUPFAM" id="SSF81345">
    <property type="entry name" value="ABC transporter involved in vitamin B12 uptake, BtuC"/>
    <property type="match status" value="1"/>
</dbReference>
<dbReference type="PANTHER" id="PTHR30472">
    <property type="entry name" value="FERRIC ENTEROBACTIN TRANSPORT SYSTEM PERMEASE PROTEIN"/>
    <property type="match status" value="1"/>
</dbReference>
<keyword evidence="6 8" id="KW-1133">Transmembrane helix</keyword>
<evidence type="ECO:0000313" key="10">
    <source>
        <dbReference type="Proteomes" id="UP000094622"/>
    </source>
</evidence>
<dbReference type="InterPro" id="IPR037294">
    <property type="entry name" value="ABC_BtuC-like"/>
</dbReference>
<comment type="similarity">
    <text evidence="2">Belongs to the binding-protein-dependent transport system permease family. FecCD subfamily.</text>
</comment>
<dbReference type="RefSeq" id="WP_342586193.1">
    <property type="nucleotide sequence ID" value="NZ_MCRJ01000006.1"/>
</dbReference>
<comment type="caution">
    <text evidence="9">The sequence shown here is derived from an EMBL/GenBank/DDBJ whole genome shotgun (WGS) entry which is preliminary data.</text>
</comment>
<dbReference type="PATRIC" id="fig|1439726.3.peg.481"/>
<dbReference type="AlphaFoldDB" id="A0A1E3H747"/>
<dbReference type="EMBL" id="MCRJ01000006">
    <property type="protein sequence ID" value="ODN72157.1"/>
    <property type="molecule type" value="Genomic_DNA"/>
</dbReference>
<gene>
    <name evidence="9" type="primary">feuC</name>
    <name evidence="9" type="ORF">A6302_00455</name>
</gene>
<protein>
    <submittedName>
        <fullName evidence="9">Iron-uptake system permease protein FeuC</fullName>
    </submittedName>
</protein>
<name>A0A1E3H747_9HYPH</name>
<evidence type="ECO:0000256" key="3">
    <source>
        <dbReference type="ARBA" id="ARBA00022448"/>
    </source>
</evidence>
<evidence type="ECO:0000256" key="5">
    <source>
        <dbReference type="ARBA" id="ARBA00022692"/>
    </source>
</evidence>
<keyword evidence="7 8" id="KW-0472">Membrane</keyword>
<evidence type="ECO:0000256" key="1">
    <source>
        <dbReference type="ARBA" id="ARBA00004651"/>
    </source>
</evidence>
<feature type="transmembrane region" description="Helical" evidence="8">
    <location>
        <begin position="58"/>
        <end position="75"/>
    </location>
</feature>
<keyword evidence="10" id="KW-1185">Reference proteome</keyword>
<dbReference type="Gene3D" id="1.10.3470.10">
    <property type="entry name" value="ABC transporter involved in vitamin B12 uptake, BtuC"/>
    <property type="match status" value="1"/>
</dbReference>
<feature type="transmembrane region" description="Helical" evidence="8">
    <location>
        <begin position="112"/>
        <end position="132"/>
    </location>
</feature>
<dbReference type="GO" id="GO:0033214">
    <property type="term" value="P:siderophore-iron import into cell"/>
    <property type="evidence" value="ECO:0007669"/>
    <property type="project" value="TreeGrafter"/>
</dbReference>
<dbReference type="GO" id="GO:0022857">
    <property type="term" value="F:transmembrane transporter activity"/>
    <property type="evidence" value="ECO:0007669"/>
    <property type="project" value="InterPro"/>
</dbReference>
<feature type="transmembrane region" description="Helical" evidence="8">
    <location>
        <begin position="144"/>
        <end position="165"/>
    </location>
</feature>
<evidence type="ECO:0000256" key="8">
    <source>
        <dbReference type="SAM" id="Phobius"/>
    </source>
</evidence>
<accession>A0A1E3H747</accession>
<evidence type="ECO:0000256" key="6">
    <source>
        <dbReference type="ARBA" id="ARBA00022989"/>
    </source>
</evidence>
<keyword evidence="3" id="KW-0813">Transport</keyword>
<dbReference type="Pfam" id="PF01032">
    <property type="entry name" value="FecCD"/>
    <property type="match status" value="1"/>
</dbReference>
<feature type="transmembrane region" description="Helical" evidence="8">
    <location>
        <begin position="87"/>
        <end position="106"/>
    </location>
</feature>
<proteinExistence type="inferred from homology"/>
<organism evidence="9 10">
    <name type="scientific">Methylobrevis pamukkalensis</name>
    <dbReference type="NCBI Taxonomy" id="1439726"/>
    <lineage>
        <taxon>Bacteria</taxon>
        <taxon>Pseudomonadati</taxon>
        <taxon>Pseudomonadota</taxon>
        <taxon>Alphaproteobacteria</taxon>
        <taxon>Hyphomicrobiales</taxon>
        <taxon>Pleomorphomonadaceae</taxon>
        <taxon>Methylobrevis</taxon>
    </lineage>
</organism>
<dbReference type="PANTHER" id="PTHR30472:SF24">
    <property type="entry name" value="FERRIC ENTEROBACTIN TRANSPORT SYSTEM PERMEASE PROTEIN FEPG"/>
    <property type="match status" value="1"/>
</dbReference>
<evidence type="ECO:0000313" key="9">
    <source>
        <dbReference type="EMBL" id="ODN72157.1"/>
    </source>
</evidence>
<keyword evidence="4" id="KW-1003">Cell membrane</keyword>
<sequence>MIRLLLVLAASIALLAVVGLVHGDYPVPLGEVLGALAGDPAVPAQVSLIVTELRLPRLVLAVLVGLALGVAGTLSQAVMRNPLAEPGLLGINAGAGLAAMVVLVGVKGVSDTWLPAASFVGAAVMALAIMLLSWRGGTSSIRIILIGIGLSSLGGAATSFLTAFGDVRDVQRAMVWLAGSVYDGTWSKVEALLLWSVPCYVFVWMSARELDTIGFGDDTARSLGQRSTSCAA</sequence>
<dbReference type="Proteomes" id="UP000094622">
    <property type="component" value="Unassembled WGS sequence"/>
</dbReference>
<dbReference type="InterPro" id="IPR000522">
    <property type="entry name" value="ABC_transptr_permease_BtuC"/>
</dbReference>
<comment type="subcellular location">
    <subcellularLocation>
        <location evidence="1">Cell membrane</location>
        <topology evidence="1">Multi-pass membrane protein</topology>
    </subcellularLocation>
</comment>
<evidence type="ECO:0000256" key="4">
    <source>
        <dbReference type="ARBA" id="ARBA00022475"/>
    </source>
</evidence>
<dbReference type="GO" id="GO:0005886">
    <property type="term" value="C:plasma membrane"/>
    <property type="evidence" value="ECO:0007669"/>
    <property type="project" value="UniProtKB-SubCell"/>
</dbReference>
<evidence type="ECO:0000256" key="2">
    <source>
        <dbReference type="ARBA" id="ARBA00007935"/>
    </source>
</evidence>